<dbReference type="Proteomes" id="UP000005268">
    <property type="component" value="Chromosome"/>
</dbReference>
<dbReference type="HOGENOM" id="CLU_152551_0_0_6"/>
<feature type="compositionally biased region" description="Gly residues" evidence="1">
    <location>
        <begin position="98"/>
        <end position="109"/>
    </location>
</feature>
<dbReference type="EMBL" id="CP003588">
    <property type="protein sequence ID" value="AFK72352.1"/>
    <property type="molecule type" value="Genomic_DNA"/>
</dbReference>
<dbReference type="PATRIC" id="fig|231023.4.peg.4948"/>
<sequence length="140" mass="13979">MKIDVPSILSAPTPVPVKGFSGSLGCAAKRPPTCAATVPCAMLSSDSAMSTARAKAGRVLPAEEHCNGTVSAADRQYPGTGSGRGRYPWPLPAPAAMPGGGRVRSGGGPPVQRGRPGRPWAAQRGSAGLAGPALVPCRPG</sequence>
<dbReference type="AlphaFoldDB" id="I3V3N1"/>
<protein>
    <submittedName>
        <fullName evidence="2">Uncharacterized protein</fullName>
    </submittedName>
</protein>
<organism evidence="2 3">
    <name type="scientific">Pseudomonas putida ND6</name>
    <dbReference type="NCBI Taxonomy" id="231023"/>
    <lineage>
        <taxon>Bacteria</taxon>
        <taxon>Pseudomonadati</taxon>
        <taxon>Pseudomonadota</taxon>
        <taxon>Gammaproteobacteria</taxon>
        <taxon>Pseudomonadales</taxon>
        <taxon>Pseudomonadaceae</taxon>
        <taxon>Pseudomonas</taxon>
    </lineage>
</organism>
<feature type="compositionally biased region" description="Low complexity" evidence="1">
    <location>
        <begin position="110"/>
        <end position="119"/>
    </location>
</feature>
<name>I3V3N1_PSEPU</name>
<proteinExistence type="predicted"/>
<feature type="region of interest" description="Disordered" evidence="1">
    <location>
        <begin position="70"/>
        <end position="140"/>
    </location>
</feature>
<dbReference type="KEGG" id="ppi:YSA_10305"/>
<evidence type="ECO:0000256" key="1">
    <source>
        <dbReference type="SAM" id="MobiDB-lite"/>
    </source>
</evidence>
<accession>I3V3N1</accession>
<evidence type="ECO:0000313" key="3">
    <source>
        <dbReference type="Proteomes" id="UP000005268"/>
    </source>
</evidence>
<gene>
    <name evidence="2" type="ORF">YSA_10305</name>
</gene>
<evidence type="ECO:0000313" key="2">
    <source>
        <dbReference type="EMBL" id="AFK72352.1"/>
    </source>
</evidence>
<reference evidence="2 3" key="1">
    <citation type="journal article" date="2012" name="J. Bacteriol.">
        <title>Complete Genome Sequence of the Naphthalene-Degrading Pseudomonas putida Strain ND6.</title>
        <authorList>
            <person name="Li S."/>
            <person name="Zhao H."/>
            <person name="Li Y."/>
            <person name="Niu S."/>
            <person name="Cai B."/>
        </authorList>
    </citation>
    <scope>NUCLEOTIDE SEQUENCE [LARGE SCALE GENOMIC DNA]</scope>
    <source>
        <strain evidence="2 3">ND6</strain>
    </source>
</reference>